<dbReference type="Gene3D" id="3.90.25.10">
    <property type="entry name" value="UDP-galactose 4-epimerase, domain 1"/>
    <property type="match status" value="1"/>
</dbReference>
<name>A0AB40BA60_DIOCR</name>
<dbReference type="InterPro" id="IPR045312">
    <property type="entry name" value="PCBER-like"/>
</dbReference>
<dbReference type="InterPro" id="IPR050608">
    <property type="entry name" value="NmrA-type/Isoflavone_red_sf"/>
</dbReference>
<evidence type="ECO:0000313" key="5">
    <source>
        <dbReference type="Proteomes" id="UP001515500"/>
    </source>
</evidence>
<feature type="domain" description="NmrA-like" evidence="4">
    <location>
        <begin position="5"/>
        <end position="305"/>
    </location>
</feature>
<keyword evidence="5" id="KW-1185">Reference proteome</keyword>
<dbReference type="Gene3D" id="3.40.50.720">
    <property type="entry name" value="NAD(P)-binding Rossmann-like Domain"/>
    <property type="match status" value="1"/>
</dbReference>
<dbReference type="InterPro" id="IPR008030">
    <property type="entry name" value="NmrA-like"/>
</dbReference>
<evidence type="ECO:0000259" key="4">
    <source>
        <dbReference type="Pfam" id="PF05368"/>
    </source>
</evidence>
<dbReference type="SUPFAM" id="SSF51735">
    <property type="entry name" value="NAD(P)-binding Rossmann-fold domains"/>
    <property type="match status" value="1"/>
</dbReference>
<keyword evidence="2" id="KW-0521">NADP</keyword>
<evidence type="ECO:0000256" key="3">
    <source>
        <dbReference type="ARBA" id="ARBA00023002"/>
    </source>
</evidence>
<dbReference type="CDD" id="cd05259">
    <property type="entry name" value="PCBER_SDR_a"/>
    <property type="match status" value="1"/>
</dbReference>
<dbReference type="PANTHER" id="PTHR43349">
    <property type="entry name" value="PINORESINOL REDUCTASE-RELATED"/>
    <property type="match status" value="1"/>
</dbReference>
<evidence type="ECO:0000256" key="1">
    <source>
        <dbReference type="ARBA" id="ARBA00005725"/>
    </source>
</evidence>
<dbReference type="InterPro" id="IPR036291">
    <property type="entry name" value="NAD(P)-bd_dom_sf"/>
</dbReference>
<dbReference type="GeneID" id="120260622"/>
<dbReference type="Proteomes" id="UP001515500">
    <property type="component" value="Chromosome 5"/>
</dbReference>
<protein>
    <submittedName>
        <fullName evidence="6">Isoflavone reductase-like protein isoform X3</fullName>
    </submittedName>
</protein>
<dbReference type="Pfam" id="PF05368">
    <property type="entry name" value="NmrA"/>
    <property type="match status" value="1"/>
</dbReference>
<accession>A0AB40BA60</accession>
<sequence>MAENKSKILIIGGTGHMGKFIVQASANSGHPTFILLWPTTVSDPVKMNLINDFKSSGVTSLYIDIHDHESLVKAIKQVDVVISALGSHQVNDQTKIIDAIKEARNIKRFFPSEFGIDVDRSHSVDPAKSLFSIISQQRRTIEASGIPYTIVVSILFASYFLPTLAQAEATGPPTDKVFILGDGTPRAIFVKEEDIATYTIRAVDDPRTVNMVLYLKPPANFYSQNELVALWEKKTGKTLEKIYVPEDQIFKRIQETEYPVNLLLAINHSVFVNGDCTNFEIEPRFGVEASKLYFDVKYTTVDEYLNGLSHLN</sequence>
<dbReference type="PANTHER" id="PTHR43349:SF35">
    <property type="entry name" value="PHENYLCOUMARAN BENZYLIC ETHER REDUCTASE 1"/>
    <property type="match status" value="1"/>
</dbReference>
<evidence type="ECO:0000256" key="2">
    <source>
        <dbReference type="ARBA" id="ARBA00022857"/>
    </source>
</evidence>
<dbReference type="GO" id="GO:0016491">
    <property type="term" value="F:oxidoreductase activity"/>
    <property type="evidence" value="ECO:0007669"/>
    <property type="project" value="UniProtKB-KW"/>
</dbReference>
<proteinExistence type="inferred from homology"/>
<reference evidence="6" key="1">
    <citation type="submission" date="2025-08" db="UniProtKB">
        <authorList>
            <consortium name="RefSeq"/>
        </authorList>
    </citation>
    <scope>IDENTIFICATION</scope>
</reference>
<dbReference type="RefSeq" id="XP_039124085.1">
    <property type="nucleotide sequence ID" value="XM_039268151.1"/>
</dbReference>
<dbReference type="AlphaFoldDB" id="A0AB40BA60"/>
<keyword evidence="3" id="KW-0560">Oxidoreductase</keyword>
<evidence type="ECO:0000313" key="6">
    <source>
        <dbReference type="RefSeq" id="XP_039124085.1"/>
    </source>
</evidence>
<gene>
    <name evidence="6" type="primary">LOC120260622</name>
</gene>
<comment type="similarity">
    <text evidence="1">Belongs to the NmrA-type oxidoreductase family. Isoflavone reductase subfamily.</text>
</comment>
<organism evidence="5 6">
    <name type="scientific">Dioscorea cayennensis subsp. rotundata</name>
    <name type="common">White Guinea yam</name>
    <name type="synonym">Dioscorea rotundata</name>
    <dbReference type="NCBI Taxonomy" id="55577"/>
    <lineage>
        <taxon>Eukaryota</taxon>
        <taxon>Viridiplantae</taxon>
        <taxon>Streptophyta</taxon>
        <taxon>Embryophyta</taxon>
        <taxon>Tracheophyta</taxon>
        <taxon>Spermatophyta</taxon>
        <taxon>Magnoliopsida</taxon>
        <taxon>Liliopsida</taxon>
        <taxon>Dioscoreales</taxon>
        <taxon>Dioscoreaceae</taxon>
        <taxon>Dioscorea</taxon>
    </lineage>
</organism>